<keyword evidence="5" id="KW-0479">Metal-binding</keyword>
<evidence type="ECO:0000256" key="4">
    <source>
        <dbReference type="ARBA" id="ARBA00030169"/>
    </source>
</evidence>
<evidence type="ECO:0000256" key="1">
    <source>
        <dbReference type="ARBA" id="ARBA00001968"/>
    </source>
</evidence>
<gene>
    <name evidence="6" type="ORF">KO353_00230</name>
</gene>
<feature type="binding site" evidence="5">
    <location>
        <begin position="101"/>
        <end position="104"/>
    </location>
    <ligand>
        <name>substrate</name>
    </ligand>
</feature>
<evidence type="ECO:0000313" key="7">
    <source>
        <dbReference type="Proteomes" id="UP000694001"/>
    </source>
</evidence>
<evidence type="ECO:0000256" key="2">
    <source>
        <dbReference type="ARBA" id="ARBA00016549"/>
    </source>
</evidence>
<dbReference type="PANTHER" id="PTHR33254">
    <property type="entry name" value="4-HYDROXY-4-METHYL-2-OXOGLUTARATE ALDOLASE 3-RELATED"/>
    <property type="match status" value="1"/>
</dbReference>
<name>A0A975YJT3_9PROT</name>
<dbReference type="PANTHER" id="PTHR33254:SF4">
    <property type="entry name" value="4-HYDROXY-4-METHYL-2-OXOGLUTARATE ALDOLASE 3-RELATED"/>
    <property type="match status" value="1"/>
</dbReference>
<keyword evidence="5" id="KW-0460">Magnesium</keyword>
<accession>A0A975YJT3</accession>
<feature type="binding site" evidence="5">
    <location>
        <position position="124"/>
    </location>
    <ligand>
        <name>Mg(2+)</name>
        <dbReference type="ChEBI" id="CHEBI:18420"/>
    </ligand>
</feature>
<proteinExistence type="predicted"/>
<feature type="binding site" evidence="5">
    <location>
        <position position="123"/>
    </location>
    <ligand>
        <name>substrate</name>
    </ligand>
</feature>
<dbReference type="RefSeq" id="WP_218285814.1">
    <property type="nucleotide sequence ID" value="NZ_CP076448.1"/>
</dbReference>
<dbReference type="EMBL" id="CP076448">
    <property type="protein sequence ID" value="QXM24757.1"/>
    <property type="molecule type" value="Genomic_DNA"/>
</dbReference>
<dbReference type="KEGG" id="elio:KO353_00230"/>
<dbReference type="CDD" id="cd16841">
    <property type="entry name" value="RraA_family"/>
    <property type="match status" value="1"/>
</dbReference>
<protein>
    <recommendedName>
        <fullName evidence="2">Putative 4-hydroxy-4-methyl-2-oxoglutarate aldolase</fullName>
    </recommendedName>
    <alternativeName>
        <fullName evidence="3">Regulator of ribonuclease activity homolog</fullName>
    </alternativeName>
    <alternativeName>
        <fullName evidence="4">RraA-like protein</fullName>
    </alternativeName>
</protein>
<dbReference type="InterPro" id="IPR005493">
    <property type="entry name" value="RraA/RraA-like"/>
</dbReference>
<sequence length="229" mass="22898">MIEDPPLLTLRCGFPRPPAEIVARFRDVPTGNLADALGGRAAMRPAIKPVVASAQRFAGVAVPCFCGRADNLAVMGALSIAEPGDVIVAAADGFLDAAICGDVVAGIARNRGVVAFVTDGAVRDLDGLDAVGLPVFAAGVTLDSCARSGPGTAGFPVVCGGVAVSPGDIVAGDRDGVVVIPAARIEEALAGIERVRAAESDTLARVAAGLKDPPAIAALASKSLIRVVD</sequence>
<dbReference type="Pfam" id="PF03737">
    <property type="entry name" value="RraA-like"/>
    <property type="match status" value="1"/>
</dbReference>
<organism evidence="6 7">
    <name type="scientific">Elioraea tepida</name>
    <dbReference type="NCBI Taxonomy" id="2843330"/>
    <lineage>
        <taxon>Bacteria</taxon>
        <taxon>Pseudomonadati</taxon>
        <taxon>Pseudomonadota</taxon>
        <taxon>Alphaproteobacteria</taxon>
        <taxon>Acetobacterales</taxon>
        <taxon>Elioraeaceae</taxon>
        <taxon>Elioraea</taxon>
    </lineage>
</organism>
<keyword evidence="7" id="KW-1185">Reference proteome</keyword>
<dbReference type="GO" id="GO:0046872">
    <property type="term" value="F:metal ion binding"/>
    <property type="evidence" value="ECO:0007669"/>
    <property type="project" value="UniProtKB-KW"/>
</dbReference>
<evidence type="ECO:0000256" key="3">
    <source>
        <dbReference type="ARBA" id="ARBA00029596"/>
    </source>
</evidence>
<reference evidence="6" key="1">
    <citation type="submission" date="2021-06" db="EMBL/GenBank/DDBJ databases">
        <title>Elioraea tepida, sp. nov., a moderately thermophilic aerobic anoxygenic phototrophic bacterium isolated from an alkaline siliceous hot spring mat community in Yellowstone National Park, WY, USA.</title>
        <authorList>
            <person name="Saini M.K."/>
            <person name="Yoshida S."/>
            <person name="Sebastian A."/>
            <person name="Hirose S."/>
            <person name="Hara E."/>
            <person name="Tamaki H."/>
            <person name="Soulier N.T."/>
            <person name="Albert I."/>
            <person name="Hanada S."/>
            <person name="Bryant D.A."/>
            <person name="Tank M."/>
        </authorList>
    </citation>
    <scope>NUCLEOTIDE SEQUENCE</scope>
    <source>
        <strain evidence="6">MS-P2</strain>
    </source>
</reference>
<dbReference type="Proteomes" id="UP000694001">
    <property type="component" value="Chromosome"/>
</dbReference>
<dbReference type="AlphaFoldDB" id="A0A975YJT3"/>
<evidence type="ECO:0000256" key="5">
    <source>
        <dbReference type="PIRSR" id="PIRSR605493-1"/>
    </source>
</evidence>
<comment type="cofactor">
    <cofactor evidence="1">
        <name>a divalent metal cation</name>
        <dbReference type="ChEBI" id="CHEBI:60240"/>
    </cofactor>
</comment>
<comment type="cofactor">
    <cofactor evidence="5">
        <name>Mg(2+)</name>
        <dbReference type="ChEBI" id="CHEBI:18420"/>
    </cofactor>
</comment>
<evidence type="ECO:0000313" key="6">
    <source>
        <dbReference type="EMBL" id="QXM24757.1"/>
    </source>
</evidence>